<dbReference type="InterPro" id="IPR025968">
    <property type="entry name" value="YwqJ_deaminase"/>
</dbReference>
<accession>A0ABS5B4R0</accession>
<reference evidence="1 2" key="1">
    <citation type="submission" date="2018-02" db="EMBL/GenBank/DDBJ databases">
        <title>Draft genome sequence of Streptococcus oricebi CCUG 70868T type strain.</title>
        <authorList>
            <person name="Mendez V."/>
            <person name="Salva-Serra F."/>
            <person name="Jaen-Luchoro D."/>
            <person name="Gonzales-Siles L."/>
            <person name="Karlsson R."/>
            <person name="Engstrom-Jakobsson H."/>
            <person name="Busquets A."/>
            <person name="Gomila M."/>
            <person name="Pineiro-Iglesias B."/>
            <person name="Bennasar-Figueras A."/>
            <person name="Seeger M."/>
            <person name="Moore E."/>
        </authorList>
    </citation>
    <scope>NUCLEOTIDE SEQUENCE [LARGE SCALE GENOMIC DNA]</scope>
    <source>
        <strain evidence="1 2">CCUG 70868</strain>
    </source>
</reference>
<dbReference type="EMBL" id="PRDG01000004">
    <property type="protein sequence ID" value="MBP2623833.1"/>
    <property type="molecule type" value="Genomic_DNA"/>
</dbReference>
<comment type="caution">
    <text evidence="1">The sequence shown here is derived from an EMBL/GenBank/DDBJ whole genome shotgun (WGS) entry which is preliminary data.</text>
</comment>
<evidence type="ECO:0000313" key="1">
    <source>
        <dbReference type="EMBL" id="MBP2623833.1"/>
    </source>
</evidence>
<gene>
    <name evidence="1" type="ORF">C4K46_07755</name>
</gene>
<sequence length="102" mass="11705">MWSSKYERNPPSLEDLHPLLKERTLNASQEVKDSYLFTKGFASHAEIYAVNEALKANPNASIDDLLVNVIRTGQNKNYPLGLPFKRCPHCAYILDGFHMVWR</sequence>
<name>A0ABS5B4R0_9STRE</name>
<organism evidence="1 2">
    <name type="scientific">Streptococcus oricebi</name>
    <dbReference type="NCBI Taxonomy" id="1547447"/>
    <lineage>
        <taxon>Bacteria</taxon>
        <taxon>Bacillati</taxon>
        <taxon>Bacillota</taxon>
        <taxon>Bacilli</taxon>
        <taxon>Lactobacillales</taxon>
        <taxon>Streptococcaceae</taxon>
        <taxon>Streptococcus</taxon>
    </lineage>
</organism>
<dbReference type="Pfam" id="PF14431">
    <property type="entry name" value="YwqJ-deaminase"/>
    <property type="match status" value="1"/>
</dbReference>
<keyword evidence="2" id="KW-1185">Reference proteome</keyword>
<evidence type="ECO:0000313" key="2">
    <source>
        <dbReference type="Proteomes" id="UP001519296"/>
    </source>
</evidence>
<proteinExistence type="predicted"/>
<protein>
    <submittedName>
        <fullName evidence="1">Uncharacterized protein</fullName>
    </submittedName>
</protein>
<dbReference type="Proteomes" id="UP001519296">
    <property type="component" value="Unassembled WGS sequence"/>
</dbReference>